<dbReference type="Proteomes" id="UP000299102">
    <property type="component" value="Unassembled WGS sequence"/>
</dbReference>
<evidence type="ECO:0000256" key="9">
    <source>
        <dbReference type="ARBA" id="ARBA00023004"/>
    </source>
</evidence>
<evidence type="ECO:0000313" key="19">
    <source>
        <dbReference type="Proteomes" id="UP000299102"/>
    </source>
</evidence>
<evidence type="ECO:0000256" key="4">
    <source>
        <dbReference type="ARBA" id="ARBA00022692"/>
    </source>
</evidence>
<evidence type="ECO:0000256" key="2">
    <source>
        <dbReference type="ARBA" id="ARBA00004370"/>
    </source>
</evidence>
<dbReference type="GO" id="GO:0170056">
    <property type="term" value="F:cholesterol 7-desaturase [NAD(P)H] activity"/>
    <property type="evidence" value="ECO:0007669"/>
    <property type="project" value="UniProtKB-EC"/>
</dbReference>
<proteinExistence type="inferred from homology"/>
<evidence type="ECO:0000256" key="14">
    <source>
        <dbReference type="ARBA" id="ARBA00026095"/>
    </source>
</evidence>
<dbReference type="Gene3D" id="3.90.380.10">
    <property type="entry name" value="Naphthalene 1,2-dioxygenase Alpha Subunit, Chain A, domain 1"/>
    <property type="match status" value="1"/>
</dbReference>
<evidence type="ECO:0000256" key="7">
    <source>
        <dbReference type="ARBA" id="ARBA00022989"/>
    </source>
</evidence>
<gene>
    <name evidence="18" type="primary">daf-36</name>
    <name evidence="18" type="ORF">EVAR_70386_1</name>
</gene>
<comment type="similarity">
    <text evidence="13">Belongs to the cholesterol 7-desaturase family.</text>
</comment>
<dbReference type="GO" id="GO:0016020">
    <property type="term" value="C:membrane"/>
    <property type="evidence" value="ECO:0007669"/>
    <property type="project" value="UniProtKB-SubCell"/>
</dbReference>
<comment type="catalytic activity">
    <reaction evidence="15">
        <text>cholesterol + NADH + O2 + H(+) = 7-dehydrocholesterol + NAD(+) + 2 H2O</text>
        <dbReference type="Rhea" id="RHEA:51644"/>
        <dbReference type="ChEBI" id="CHEBI:15377"/>
        <dbReference type="ChEBI" id="CHEBI:15378"/>
        <dbReference type="ChEBI" id="CHEBI:15379"/>
        <dbReference type="ChEBI" id="CHEBI:16113"/>
        <dbReference type="ChEBI" id="CHEBI:17759"/>
        <dbReference type="ChEBI" id="CHEBI:57540"/>
        <dbReference type="ChEBI" id="CHEBI:57945"/>
        <dbReference type="EC" id="1.14.19.21"/>
    </reaction>
    <physiologicalReaction direction="left-to-right" evidence="15">
        <dbReference type="Rhea" id="RHEA:51645"/>
    </physiologicalReaction>
</comment>
<dbReference type="Pfam" id="PF00355">
    <property type="entry name" value="Rieske"/>
    <property type="match status" value="1"/>
</dbReference>
<feature type="domain" description="Rieske" evidence="17">
    <location>
        <begin position="52"/>
        <end position="156"/>
    </location>
</feature>
<dbReference type="EC" id="1.14.19.21" evidence="14"/>
<name>A0A4C2A4R9_EUMVA</name>
<dbReference type="InterPro" id="IPR050584">
    <property type="entry name" value="Cholesterol_7-desaturase"/>
</dbReference>
<evidence type="ECO:0000256" key="3">
    <source>
        <dbReference type="ARBA" id="ARBA00004972"/>
    </source>
</evidence>
<dbReference type="InterPro" id="IPR045605">
    <property type="entry name" value="KshA-like_C"/>
</dbReference>
<evidence type="ECO:0000256" key="6">
    <source>
        <dbReference type="ARBA" id="ARBA00022723"/>
    </source>
</evidence>
<evidence type="ECO:0000256" key="1">
    <source>
        <dbReference type="ARBA" id="ARBA00001962"/>
    </source>
</evidence>
<evidence type="ECO:0000313" key="18">
    <source>
        <dbReference type="EMBL" id="GBP95160.1"/>
    </source>
</evidence>
<sequence>MPFLISDPFFQDLLDVGYDHVPRGPNRKDRISRIQEARRLGTKLPPPYPNGWFAIAESRDLKIGSVIGVDALGQNLCLYRAEDGRPLCVDAYCPHLGANMGAGGAVSGRCIECPFHKWQFDGSTGACAAVPGMDSPPKGVSVKSWHTREVDCAVWIWHDAEDREPLWEIEDAPELGSWAYRGRNEFIVNSHIQDIPENGADVAHLNAVHSTSVLTKLAEKYPFLLNFIVEPVSTSGTGLVRCHVFDPSLLIFVGQHVWSAQWDKDEDHTSEMRLRHEYKLGTIGLFRMEVLAKQVRVRPPRSLFASLSLMCTDTMRCTNWMYDGWIIDFVEFKFKFKISLFHRLQNNI</sequence>
<keyword evidence="5" id="KW-0001">2Fe-2S</keyword>
<evidence type="ECO:0000259" key="17">
    <source>
        <dbReference type="PROSITE" id="PS51296"/>
    </source>
</evidence>
<evidence type="ECO:0000256" key="11">
    <source>
        <dbReference type="ARBA" id="ARBA00023136"/>
    </source>
</evidence>
<dbReference type="SUPFAM" id="SSF50022">
    <property type="entry name" value="ISP domain"/>
    <property type="match status" value="1"/>
</dbReference>
<keyword evidence="7" id="KW-1133">Transmembrane helix</keyword>
<dbReference type="InterPro" id="IPR017941">
    <property type="entry name" value="Rieske_2Fe-2S"/>
</dbReference>
<keyword evidence="6" id="KW-0479">Metal-binding</keyword>
<dbReference type="Gene3D" id="2.102.10.10">
    <property type="entry name" value="Rieske [2Fe-2S] iron-sulphur domain"/>
    <property type="match status" value="1"/>
</dbReference>
<dbReference type="EMBL" id="BGZK01002591">
    <property type="protein sequence ID" value="GBP95160.1"/>
    <property type="molecule type" value="Genomic_DNA"/>
</dbReference>
<dbReference type="AlphaFoldDB" id="A0A4C2A4R9"/>
<evidence type="ECO:0000256" key="5">
    <source>
        <dbReference type="ARBA" id="ARBA00022714"/>
    </source>
</evidence>
<evidence type="ECO:0000256" key="12">
    <source>
        <dbReference type="ARBA" id="ARBA00025712"/>
    </source>
</evidence>
<keyword evidence="11" id="KW-0472">Membrane</keyword>
<keyword evidence="9" id="KW-0408">Iron</keyword>
<dbReference type="PANTHER" id="PTHR21266">
    <property type="entry name" value="IRON-SULFUR DOMAIN CONTAINING PROTEIN"/>
    <property type="match status" value="1"/>
</dbReference>
<reference evidence="18 19" key="1">
    <citation type="journal article" date="2019" name="Commun. Biol.">
        <title>The bagworm genome reveals a unique fibroin gene that provides high tensile strength.</title>
        <authorList>
            <person name="Kono N."/>
            <person name="Nakamura H."/>
            <person name="Ohtoshi R."/>
            <person name="Tomita M."/>
            <person name="Numata K."/>
            <person name="Arakawa K."/>
        </authorList>
    </citation>
    <scope>NUCLEOTIDE SEQUENCE [LARGE SCALE GENOMIC DNA]</scope>
</reference>
<organism evidence="18 19">
    <name type="scientific">Eumeta variegata</name>
    <name type="common">Bagworm moth</name>
    <name type="synonym">Eumeta japonica</name>
    <dbReference type="NCBI Taxonomy" id="151549"/>
    <lineage>
        <taxon>Eukaryota</taxon>
        <taxon>Metazoa</taxon>
        <taxon>Ecdysozoa</taxon>
        <taxon>Arthropoda</taxon>
        <taxon>Hexapoda</taxon>
        <taxon>Insecta</taxon>
        <taxon>Pterygota</taxon>
        <taxon>Neoptera</taxon>
        <taxon>Endopterygota</taxon>
        <taxon>Lepidoptera</taxon>
        <taxon>Glossata</taxon>
        <taxon>Ditrysia</taxon>
        <taxon>Tineoidea</taxon>
        <taxon>Psychidae</taxon>
        <taxon>Oiketicinae</taxon>
        <taxon>Eumeta</taxon>
    </lineage>
</organism>
<evidence type="ECO:0000256" key="8">
    <source>
        <dbReference type="ARBA" id="ARBA00023002"/>
    </source>
</evidence>
<dbReference type="CDD" id="cd03469">
    <property type="entry name" value="Rieske_RO_Alpha_N"/>
    <property type="match status" value="1"/>
</dbReference>
<comment type="subcellular location">
    <subcellularLocation>
        <location evidence="2">Membrane</location>
    </subcellularLocation>
</comment>
<evidence type="ECO:0000256" key="15">
    <source>
        <dbReference type="ARBA" id="ARBA00047853"/>
    </source>
</evidence>
<dbReference type="OrthoDB" id="426882at2759"/>
<dbReference type="PROSITE" id="PS51296">
    <property type="entry name" value="RIESKE"/>
    <property type="match status" value="1"/>
</dbReference>
<evidence type="ECO:0000256" key="10">
    <source>
        <dbReference type="ARBA" id="ARBA00023014"/>
    </source>
</evidence>
<dbReference type="GO" id="GO:0046872">
    <property type="term" value="F:metal ion binding"/>
    <property type="evidence" value="ECO:0007669"/>
    <property type="project" value="UniProtKB-KW"/>
</dbReference>
<dbReference type="InterPro" id="IPR036922">
    <property type="entry name" value="Rieske_2Fe-2S_sf"/>
</dbReference>
<protein>
    <recommendedName>
        <fullName evidence="14">cholesterol 7-desaturase</fullName>
        <ecNumber evidence="14">1.14.19.21</ecNumber>
    </recommendedName>
</protein>
<evidence type="ECO:0000256" key="13">
    <source>
        <dbReference type="ARBA" id="ARBA00025729"/>
    </source>
</evidence>
<keyword evidence="8" id="KW-0560">Oxidoreductase</keyword>
<dbReference type="STRING" id="151549.A0A4C2A4R9"/>
<comment type="caution">
    <text evidence="18">The sequence shown here is derived from an EMBL/GenBank/DDBJ whole genome shotgun (WGS) entry which is preliminary data.</text>
</comment>
<accession>A0A4C2A4R9</accession>
<dbReference type="Pfam" id="PF19298">
    <property type="entry name" value="KshA_C"/>
    <property type="match status" value="1"/>
</dbReference>
<comment type="cofactor">
    <cofactor evidence="1">
        <name>Fe cation</name>
        <dbReference type="ChEBI" id="CHEBI:24875"/>
    </cofactor>
</comment>
<keyword evidence="4" id="KW-0812">Transmembrane</keyword>
<comment type="pathway">
    <text evidence="3">Hormone biosynthesis.</text>
</comment>
<comment type="catalytic activity">
    <reaction evidence="16">
        <text>cholesterol + NADPH + O2 + H(+) = 7-dehydrocholesterol + NADP(+) + 2 H2O</text>
        <dbReference type="Rhea" id="RHEA:45024"/>
        <dbReference type="ChEBI" id="CHEBI:15377"/>
        <dbReference type="ChEBI" id="CHEBI:15378"/>
        <dbReference type="ChEBI" id="CHEBI:15379"/>
        <dbReference type="ChEBI" id="CHEBI:16113"/>
        <dbReference type="ChEBI" id="CHEBI:17759"/>
        <dbReference type="ChEBI" id="CHEBI:57783"/>
        <dbReference type="ChEBI" id="CHEBI:58349"/>
        <dbReference type="EC" id="1.14.19.21"/>
    </reaction>
    <physiologicalReaction direction="left-to-right" evidence="16">
        <dbReference type="Rhea" id="RHEA:45025"/>
    </physiologicalReaction>
</comment>
<dbReference type="PANTHER" id="PTHR21266:SF32">
    <property type="entry name" value="CHOLESTEROL 7-DESATURASE NVD"/>
    <property type="match status" value="1"/>
</dbReference>
<evidence type="ECO:0000256" key="16">
    <source>
        <dbReference type="ARBA" id="ARBA00049548"/>
    </source>
</evidence>
<dbReference type="UniPathway" id="UPA01020"/>
<dbReference type="GO" id="GO:0008203">
    <property type="term" value="P:cholesterol metabolic process"/>
    <property type="evidence" value="ECO:0007669"/>
    <property type="project" value="InterPro"/>
</dbReference>
<dbReference type="GO" id="GO:0051537">
    <property type="term" value="F:2 iron, 2 sulfur cluster binding"/>
    <property type="evidence" value="ECO:0007669"/>
    <property type="project" value="UniProtKB-KW"/>
</dbReference>
<keyword evidence="19" id="KW-1185">Reference proteome</keyword>
<dbReference type="GO" id="GO:0005737">
    <property type="term" value="C:cytoplasm"/>
    <property type="evidence" value="ECO:0007669"/>
    <property type="project" value="TreeGrafter"/>
</dbReference>
<keyword evidence="10" id="KW-0411">Iron-sulfur</keyword>
<comment type="pathway">
    <text evidence="12">Steroid hormone biosynthesis; dafachronic acid biosynthesis.</text>
</comment>